<proteinExistence type="predicted"/>
<comment type="caution">
    <text evidence="1">The sequence shown here is derived from an EMBL/GenBank/DDBJ whole genome shotgun (WGS) entry which is preliminary data.</text>
</comment>
<dbReference type="OrthoDB" id="3215311at2759"/>
<dbReference type="EMBL" id="JACAZH010000022">
    <property type="protein sequence ID" value="KAF7343806.1"/>
    <property type="molecule type" value="Genomic_DNA"/>
</dbReference>
<reference evidence="1" key="1">
    <citation type="submission" date="2020-05" db="EMBL/GenBank/DDBJ databases">
        <title>Mycena genomes resolve the evolution of fungal bioluminescence.</title>
        <authorList>
            <person name="Tsai I.J."/>
        </authorList>
    </citation>
    <scope>NUCLEOTIDE SEQUENCE</scope>
    <source>
        <strain evidence="1">160909Yilan</strain>
    </source>
</reference>
<evidence type="ECO:0000313" key="1">
    <source>
        <dbReference type="EMBL" id="KAF7343806.1"/>
    </source>
</evidence>
<name>A0A8H6XNW6_9AGAR</name>
<keyword evidence="2" id="KW-1185">Reference proteome</keyword>
<sequence length="326" mass="36019">MLRKKYLSSHELQSYLPGIARRHSAKVEAVGGIDAWNALSEDEKTKHDIQVCPELFLHYGETEWKGLSPQEQLEKEFLVWCGCCMHKEMNSVKGGVQAMKLFWESIGGPAPIKLMNKANDAAAANGAPGSKASEHALAASEGGAVKVTSLVGALFNHKDDKKGQQHTLKLYFESFLGYTISCPDTSNTRFQSHCDCAIFIIVYLTKILEFMMFIMYSKESPGLGHLEQNIPKGLKCTSTLTELAVLALYANAVSYPYMRVVRGMGADGARPNAMDLGPLHAKVILFLRIDSRQPRSSPRARCFLQDWQPRRTASTDSHGSTVTSSM</sequence>
<dbReference type="Proteomes" id="UP000623467">
    <property type="component" value="Unassembled WGS sequence"/>
</dbReference>
<dbReference type="AlphaFoldDB" id="A0A8H6XNW6"/>
<protein>
    <submittedName>
        <fullName evidence="1">Uncharacterized protein</fullName>
    </submittedName>
</protein>
<organism evidence="1 2">
    <name type="scientific">Mycena sanguinolenta</name>
    <dbReference type="NCBI Taxonomy" id="230812"/>
    <lineage>
        <taxon>Eukaryota</taxon>
        <taxon>Fungi</taxon>
        <taxon>Dikarya</taxon>
        <taxon>Basidiomycota</taxon>
        <taxon>Agaricomycotina</taxon>
        <taxon>Agaricomycetes</taxon>
        <taxon>Agaricomycetidae</taxon>
        <taxon>Agaricales</taxon>
        <taxon>Marasmiineae</taxon>
        <taxon>Mycenaceae</taxon>
        <taxon>Mycena</taxon>
    </lineage>
</organism>
<accession>A0A8H6XNW6</accession>
<evidence type="ECO:0000313" key="2">
    <source>
        <dbReference type="Proteomes" id="UP000623467"/>
    </source>
</evidence>
<gene>
    <name evidence="1" type="ORF">MSAN_01961600</name>
</gene>